<feature type="compositionally biased region" description="Pro residues" evidence="2">
    <location>
        <begin position="403"/>
        <end position="415"/>
    </location>
</feature>
<evidence type="ECO:0000313" key="6">
    <source>
        <dbReference type="WBParaSite" id="L893_g2671.t1"/>
    </source>
</evidence>
<organism evidence="5 6">
    <name type="scientific">Steinernema glaseri</name>
    <dbReference type="NCBI Taxonomy" id="37863"/>
    <lineage>
        <taxon>Eukaryota</taxon>
        <taxon>Metazoa</taxon>
        <taxon>Ecdysozoa</taxon>
        <taxon>Nematoda</taxon>
        <taxon>Chromadorea</taxon>
        <taxon>Rhabditida</taxon>
        <taxon>Tylenchina</taxon>
        <taxon>Panagrolaimomorpha</taxon>
        <taxon>Strongyloidoidea</taxon>
        <taxon>Steinernematidae</taxon>
        <taxon>Steinernema</taxon>
    </lineage>
</organism>
<evidence type="ECO:0000256" key="1">
    <source>
        <dbReference type="ARBA" id="ARBA00022737"/>
    </source>
</evidence>
<evidence type="ECO:0000313" key="5">
    <source>
        <dbReference type="Proteomes" id="UP000095287"/>
    </source>
</evidence>
<protein>
    <submittedName>
        <fullName evidence="6">Col_cuticle_N domain-containing protein</fullName>
    </submittedName>
</protein>
<feature type="region of interest" description="Disordered" evidence="2">
    <location>
        <begin position="156"/>
        <end position="180"/>
    </location>
</feature>
<dbReference type="Proteomes" id="UP000095287">
    <property type="component" value="Unplaced"/>
</dbReference>
<keyword evidence="5" id="KW-1185">Reference proteome</keyword>
<dbReference type="Pfam" id="PF01391">
    <property type="entry name" value="Collagen"/>
    <property type="match status" value="1"/>
</dbReference>
<dbReference type="GO" id="GO:0042302">
    <property type="term" value="F:structural constituent of cuticle"/>
    <property type="evidence" value="ECO:0007669"/>
    <property type="project" value="InterPro"/>
</dbReference>
<evidence type="ECO:0000256" key="2">
    <source>
        <dbReference type="SAM" id="MobiDB-lite"/>
    </source>
</evidence>
<feature type="compositionally biased region" description="Low complexity" evidence="2">
    <location>
        <begin position="343"/>
        <end position="379"/>
    </location>
</feature>
<dbReference type="WBParaSite" id="L893_g2671.t1">
    <property type="protein sequence ID" value="L893_g2671.t1"/>
    <property type="gene ID" value="L893_g2671"/>
</dbReference>
<feature type="compositionally biased region" description="Gly residues" evidence="2">
    <location>
        <begin position="456"/>
        <end position="465"/>
    </location>
</feature>
<feature type="domain" description="Nematode cuticle collagen N-terminal" evidence="4">
    <location>
        <begin position="193"/>
        <end position="245"/>
    </location>
</feature>
<dbReference type="AlphaFoldDB" id="A0A1I7ZIR3"/>
<reference evidence="6" key="1">
    <citation type="submission" date="2016-11" db="UniProtKB">
        <authorList>
            <consortium name="WormBaseParasite"/>
        </authorList>
    </citation>
    <scope>IDENTIFICATION</scope>
</reference>
<keyword evidence="1" id="KW-0677">Repeat</keyword>
<proteinExistence type="predicted"/>
<name>A0A1I7ZIR3_9BILA</name>
<keyword evidence="3" id="KW-0812">Transmembrane</keyword>
<dbReference type="InterPro" id="IPR002486">
    <property type="entry name" value="Col_cuticle_N"/>
</dbReference>
<feature type="transmembrane region" description="Helical" evidence="3">
    <location>
        <begin position="194"/>
        <end position="217"/>
    </location>
</feature>
<sequence>MFTFKLRSFELKDIRRLLRTWNIANPLSVVLINRSTDYGAVASYLIFISAQGANDQLQHRLIPMNDHLIVINSIWQPPTLYHPVPKSPTQSLGGDVSNWVNQGGENNVPVEERLGVLLVCFFQRQHVTRHFTTDFETREENEYAPRVHLPRLTMAPGSVKEKKRHHSRSSPFGRPSKMENEKQLIREADNTKKLAFFGVAVSTVATLTAIVAVPMLYSYMQHVQSSLQEEVHFCQKRTDDLWDQYHFLQRVGNFEGRLKRSAYHRSEGYSGHVRSRARGAANYAAGGGYQSAPSGYQTGPSYGVDSGVHGGVNVAQGGSCCSCGVGIGGPPGPPGNDGEDGQDGAPGNDGAPGPDAAPGAVPNPGDFCFDCPAGPAGPAGNPGPKGPNGNPGAPGGNAGAALPGPPGPAGPPGPKGAPGTPGEAGAPGAPGQLVDQGGPPGPPGPAGPQGAPGNPGAPGGDGHPGNQGPPGPPGDHGNDGRPGNAGAPGGPGPLGPDGNGGACDHCPVPRTSPGY</sequence>
<dbReference type="PANTHER" id="PTHR24637:SF315">
    <property type="entry name" value="CUTICLE COLLAGEN 40"/>
    <property type="match status" value="1"/>
</dbReference>
<feature type="region of interest" description="Disordered" evidence="2">
    <location>
        <begin position="331"/>
        <end position="515"/>
    </location>
</feature>
<dbReference type="SMART" id="SM01088">
    <property type="entry name" value="Col_cuticle_N"/>
    <property type="match status" value="1"/>
</dbReference>
<keyword evidence="3" id="KW-0472">Membrane</keyword>
<dbReference type="Pfam" id="PF01484">
    <property type="entry name" value="Col_cuticle_N"/>
    <property type="match status" value="1"/>
</dbReference>
<accession>A0A1I7ZIR3</accession>
<keyword evidence="3" id="KW-1133">Transmembrane helix</keyword>
<dbReference type="PANTHER" id="PTHR24637">
    <property type="entry name" value="COLLAGEN"/>
    <property type="match status" value="1"/>
</dbReference>
<dbReference type="InterPro" id="IPR008160">
    <property type="entry name" value="Collagen"/>
</dbReference>
<evidence type="ECO:0000256" key="3">
    <source>
        <dbReference type="SAM" id="Phobius"/>
    </source>
</evidence>
<feature type="compositionally biased region" description="Low complexity" evidence="2">
    <location>
        <begin position="417"/>
        <end position="431"/>
    </location>
</feature>
<evidence type="ECO:0000259" key="4">
    <source>
        <dbReference type="SMART" id="SM01088"/>
    </source>
</evidence>